<accession>A0A1M5VPZ0</accession>
<dbReference type="OrthoDB" id="1275056at2"/>
<keyword evidence="1" id="KW-0472">Membrane</keyword>
<proteinExistence type="predicted"/>
<dbReference type="NCBIfam" id="TIGR03793">
    <property type="entry name" value="leader_NHLP"/>
    <property type="match status" value="1"/>
</dbReference>
<dbReference type="InterPro" id="IPR022513">
    <property type="entry name" value="TOMM_pelo"/>
</dbReference>
<dbReference type="Gene3D" id="3.90.330.10">
    <property type="entry name" value="Nitrile hydratase alpha /Thiocyanate hydrolase gamma"/>
    <property type="match status" value="1"/>
</dbReference>
<dbReference type="InterPro" id="IPR023991">
    <property type="entry name" value="Bacteriocin_IIb_lactobn/cerein"/>
</dbReference>
<evidence type="ECO:0000313" key="2">
    <source>
        <dbReference type="EMBL" id="SHH77054.1"/>
    </source>
</evidence>
<keyword evidence="1" id="KW-1133">Transmembrane helix</keyword>
<keyword evidence="1" id="KW-0812">Transmembrane</keyword>
<reference evidence="3" key="1">
    <citation type="submission" date="2016-11" db="EMBL/GenBank/DDBJ databases">
        <authorList>
            <person name="Varghese N."/>
            <person name="Submissions S."/>
        </authorList>
    </citation>
    <scope>NUCLEOTIDE SEQUENCE [LARGE SCALE GENOMIC DNA]</scope>
    <source>
        <strain evidence="3">DSM 17963</strain>
    </source>
</reference>
<evidence type="ECO:0000313" key="3">
    <source>
        <dbReference type="Proteomes" id="UP000184071"/>
    </source>
</evidence>
<name>A0A1M5VPZ0_9FLAO</name>
<protein>
    <submittedName>
        <fullName evidence="2">Class IIb bacteriocin, lactobin A/cerein 7B family</fullName>
    </submittedName>
</protein>
<dbReference type="AlphaFoldDB" id="A0A1M5VPZ0"/>
<evidence type="ECO:0000256" key="1">
    <source>
        <dbReference type="SAM" id="Phobius"/>
    </source>
</evidence>
<dbReference type="EMBL" id="FQWC01000011">
    <property type="protein sequence ID" value="SHH77054.1"/>
    <property type="molecule type" value="Genomic_DNA"/>
</dbReference>
<dbReference type="GO" id="GO:0003824">
    <property type="term" value="F:catalytic activity"/>
    <property type="evidence" value="ECO:0007669"/>
    <property type="project" value="InterPro"/>
</dbReference>
<sequence>MKYTKEHQEKGAELMKGLVEKAWENAAFKDQLIKNPLATIQEFTNKSFVLPENQNIVVEDQTNESVIYFNIPAEPNLDGLELTEEQLELVAGGLTPAVVIGLYALGVAAFAAGVQLYNQ</sequence>
<dbReference type="STRING" id="370979.SAMN05443663_11186"/>
<dbReference type="SUPFAM" id="SSF56209">
    <property type="entry name" value="Nitrile hydratase alpha chain"/>
    <property type="match status" value="1"/>
</dbReference>
<dbReference type="GO" id="GO:0046914">
    <property type="term" value="F:transition metal ion binding"/>
    <property type="evidence" value="ECO:0007669"/>
    <property type="project" value="InterPro"/>
</dbReference>
<keyword evidence="3" id="KW-1185">Reference proteome</keyword>
<dbReference type="InterPro" id="IPR036648">
    <property type="entry name" value="CN_Hdrase_a/SCN_Hdrase_g_sf"/>
</dbReference>
<gene>
    <name evidence="2" type="ORF">SAMN05443663_11186</name>
</gene>
<dbReference type="Proteomes" id="UP000184071">
    <property type="component" value="Unassembled WGS sequence"/>
</dbReference>
<organism evidence="2 3">
    <name type="scientific">Flavobacterium defluvii</name>
    <dbReference type="NCBI Taxonomy" id="370979"/>
    <lineage>
        <taxon>Bacteria</taxon>
        <taxon>Pseudomonadati</taxon>
        <taxon>Bacteroidota</taxon>
        <taxon>Flavobacteriia</taxon>
        <taxon>Flavobacteriales</taxon>
        <taxon>Flavobacteriaceae</taxon>
        <taxon>Flavobacterium</taxon>
    </lineage>
</organism>
<feature type="transmembrane region" description="Helical" evidence="1">
    <location>
        <begin position="97"/>
        <end position="117"/>
    </location>
</feature>
<dbReference type="NCBIfam" id="TIGR03949">
    <property type="entry name" value="bact_IIb_cerein"/>
    <property type="match status" value="1"/>
</dbReference>
<dbReference type="RefSeq" id="WP_073417965.1">
    <property type="nucleotide sequence ID" value="NZ_FQWC01000011.1"/>
</dbReference>